<dbReference type="EMBL" id="GBRH01252357">
    <property type="protein sequence ID" value="JAD45538.1"/>
    <property type="molecule type" value="Transcribed_RNA"/>
</dbReference>
<organism evidence="1">
    <name type="scientific">Arundo donax</name>
    <name type="common">Giant reed</name>
    <name type="synonym">Donax arundinaceus</name>
    <dbReference type="NCBI Taxonomy" id="35708"/>
    <lineage>
        <taxon>Eukaryota</taxon>
        <taxon>Viridiplantae</taxon>
        <taxon>Streptophyta</taxon>
        <taxon>Embryophyta</taxon>
        <taxon>Tracheophyta</taxon>
        <taxon>Spermatophyta</taxon>
        <taxon>Magnoliopsida</taxon>
        <taxon>Liliopsida</taxon>
        <taxon>Poales</taxon>
        <taxon>Poaceae</taxon>
        <taxon>PACMAD clade</taxon>
        <taxon>Arundinoideae</taxon>
        <taxon>Arundineae</taxon>
        <taxon>Arundo</taxon>
    </lineage>
</organism>
<accession>A0A0A9A6H2</accession>
<name>A0A0A9A6H2_ARUDO</name>
<sequence length="66" mass="7862">MVIQRNSNLCHKNQENGRYDELVAIFPHSPSIWLYLQIYIDVLAKYLESSISRLHNHFFNRPTSDQ</sequence>
<proteinExistence type="predicted"/>
<evidence type="ECO:0000313" key="1">
    <source>
        <dbReference type="EMBL" id="JAD45538.1"/>
    </source>
</evidence>
<reference evidence="1" key="1">
    <citation type="submission" date="2014-09" db="EMBL/GenBank/DDBJ databases">
        <authorList>
            <person name="Magalhaes I.L.F."/>
            <person name="Oliveira U."/>
            <person name="Santos F.R."/>
            <person name="Vidigal T.H.D.A."/>
            <person name="Brescovit A.D."/>
            <person name="Santos A.J."/>
        </authorList>
    </citation>
    <scope>NUCLEOTIDE SEQUENCE</scope>
    <source>
        <tissue evidence="1">Shoot tissue taken approximately 20 cm above the soil surface</tissue>
    </source>
</reference>
<reference evidence="1" key="2">
    <citation type="journal article" date="2015" name="Data Brief">
        <title>Shoot transcriptome of the giant reed, Arundo donax.</title>
        <authorList>
            <person name="Barrero R.A."/>
            <person name="Guerrero F.D."/>
            <person name="Moolhuijzen P."/>
            <person name="Goolsby J.A."/>
            <person name="Tidwell J."/>
            <person name="Bellgard S.E."/>
            <person name="Bellgard M.I."/>
        </authorList>
    </citation>
    <scope>NUCLEOTIDE SEQUENCE</scope>
    <source>
        <tissue evidence="1">Shoot tissue taken approximately 20 cm above the soil surface</tissue>
    </source>
</reference>
<dbReference type="AlphaFoldDB" id="A0A0A9A6H2"/>
<protein>
    <submittedName>
        <fullName evidence="1">Uncharacterized protein</fullName>
    </submittedName>
</protein>